<accession>W1J5E2</accession>
<dbReference type="EMBL" id="CBXE010000185">
    <property type="protein sequence ID" value="CDL85962.1"/>
    <property type="molecule type" value="Genomic_DNA"/>
</dbReference>
<protein>
    <submittedName>
        <fullName evidence="1">Uncharacterized protein</fullName>
    </submittedName>
</protein>
<dbReference type="AlphaFoldDB" id="W1J5E2"/>
<comment type="caution">
    <text evidence="1">The sequence shown here is derived from an EMBL/GenBank/DDBJ whole genome shotgun (WGS) entry which is preliminary data.</text>
</comment>
<gene>
    <name evidence="1" type="ORF">XCR1_2650041</name>
</gene>
<evidence type="ECO:0000313" key="1">
    <source>
        <dbReference type="EMBL" id="CDL85962.1"/>
    </source>
</evidence>
<sequence>MPQNPTVANYFQLISTLKRKSANSKAENKIDKVISVKNTTLR</sequence>
<evidence type="ECO:0000313" key="2">
    <source>
        <dbReference type="Proteomes" id="UP000019197"/>
    </source>
</evidence>
<proteinExistence type="predicted"/>
<reference evidence="1 2" key="1">
    <citation type="submission" date="2013-11" db="EMBL/GenBank/DDBJ databases">
        <title>Draft genome sequence and annotation of the entomopathogenic bacterium, Xenorhabdus cabanillasi strain JM26.</title>
        <authorList>
            <person name="Gualtieri M."/>
            <person name="Ogier J.C."/>
            <person name="Pages S."/>
            <person name="Givaudan A."/>
            <person name="Gaudriault S."/>
        </authorList>
    </citation>
    <scope>NUCLEOTIDE SEQUENCE [LARGE SCALE GENOMIC DNA]</scope>
    <source>
        <strain evidence="1 2">JM26</strain>
    </source>
</reference>
<organism evidence="1 2">
    <name type="scientific">Xenorhabdus cabanillasii JM26</name>
    <dbReference type="NCBI Taxonomy" id="1427517"/>
    <lineage>
        <taxon>Bacteria</taxon>
        <taxon>Pseudomonadati</taxon>
        <taxon>Pseudomonadota</taxon>
        <taxon>Gammaproteobacteria</taxon>
        <taxon>Enterobacterales</taxon>
        <taxon>Morganellaceae</taxon>
        <taxon>Xenorhabdus</taxon>
    </lineage>
</organism>
<name>W1J5E2_9GAMM</name>
<dbReference type="Proteomes" id="UP000019197">
    <property type="component" value="Unassembled WGS sequence"/>
</dbReference>